<reference evidence="1 2" key="1">
    <citation type="submission" date="2018-02" db="EMBL/GenBank/DDBJ databases">
        <title>Subsurface microbial communities from deep shales in Ohio and West Virginia, USA.</title>
        <authorList>
            <person name="Wrighton K."/>
        </authorList>
    </citation>
    <scope>NUCLEOTIDE SEQUENCE [LARGE SCALE GENOMIC DNA]</scope>
    <source>
        <strain evidence="1 2">OWC-DMM</strain>
    </source>
</reference>
<accession>A0A2S6H8W3</accession>
<comment type="caution">
    <text evidence="1">The sequence shown here is derived from an EMBL/GenBank/DDBJ whole genome shotgun (WGS) entry which is preliminary data.</text>
</comment>
<evidence type="ECO:0000313" key="2">
    <source>
        <dbReference type="Proteomes" id="UP000240010"/>
    </source>
</evidence>
<dbReference type="GO" id="GO:0005975">
    <property type="term" value="P:carbohydrate metabolic process"/>
    <property type="evidence" value="ECO:0007669"/>
    <property type="project" value="InterPro"/>
</dbReference>
<dbReference type="Proteomes" id="UP000240010">
    <property type="component" value="Unassembled WGS sequence"/>
</dbReference>
<protein>
    <submittedName>
        <fullName evidence="1">Glycosyl hydrolase family 46</fullName>
    </submittedName>
</protein>
<organism evidence="1 2">
    <name type="scientific">Methylobacter tundripaludum</name>
    <dbReference type="NCBI Taxonomy" id="173365"/>
    <lineage>
        <taxon>Bacteria</taxon>
        <taxon>Pseudomonadati</taxon>
        <taxon>Pseudomonadota</taxon>
        <taxon>Gammaproteobacteria</taxon>
        <taxon>Methylococcales</taxon>
        <taxon>Methylococcaceae</taxon>
        <taxon>Methylobacter</taxon>
    </lineage>
</organism>
<gene>
    <name evidence="1" type="ORF">B0F87_11316</name>
</gene>
<proteinExistence type="predicted"/>
<dbReference type="InterPro" id="IPR000400">
    <property type="entry name" value="Glyco_hydro_46"/>
</dbReference>
<dbReference type="Pfam" id="PF01374">
    <property type="entry name" value="Glyco_hydro_46"/>
    <property type="match status" value="1"/>
</dbReference>
<keyword evidence="1" id="KW-0378">Hydrolase</keyword>
<sequence>MNLTDKQKLICEQIIKVFEIGSTQGNYATISIFHDVQDASFYKSYFQPAMKWADDNGFTLPLSALVIYDSFIHSGSIPAFLRKRFDEMPPKKEGDEKTWISEYVNVRQNWLATASNPALHPTVYRTQCFNNEIARNNWDLSLLPINANGVHVSGV</sequence>
<dbReference type="Gene3D" id="1.20.141.10">
    <property type="entry name" value="Chitosanase, subunit A, domain 1"/>
    <property type="match status" value="1"/>
</dbReference>
<dbReference type="GO" id="GO:0016977">
    <property type="term" value="F:chitosanase activity"/>
    <property type="evidence" value="ECO:0007669"/>
    <property type="project" value="InterPro"/>
</dbReference>
<dbReference type="EMBL" id="PTIZ01000013">
    <property type="protein sequence ID" value="PPK73905.1"/>
    <property type="molecule type" value="Genomic_DNA"/>
</dbReference>
<dbReference type="InterPro" id="IPR023346">
    <property type="entry name" value="Lysozyme-like_dom_sf"/>
</dbReference>
<dbReference type="RefSeq" id="WP_104430181.1">
    <property type="nucleotide sequence ID" value="NZ_PTIZ01000013.1"/>
</dbReference>
<name>A0A2S6H8W3_9GAMM</name>
<evidence type="ECO:0000313" key="1">
    <source>
        <dbReference type="EMBL" id="PPK73905.1"/>
    </source>
</evidence>
<dbReference type="SUPFAM" id="SSF53955">
    <property type="entry name" value="Lysozyme-like"/>
    <property type="match status" value="1"/>
</dbReference>
<dbReference type="GO" id="GO:0005576">
    <property type="term" value="C:extracellular region"/>
    <property type="evidence" value="ECO:0007669"/>
    <property type="project" value="InterPro"/>
</dbReference>
<dbReference type="AlphaFoldDB" id="A0A2S6H8W3"/>